<dbReference type="STRING" id="8081.ENSPREP00000022955"/>
<evidence type="ECO:0000256" key="1">
    <source>
        <dbReference type="SAM" id="MobiDB-lite"/>
    </source>
</evidence>
<feature type="region of interest" description="Disordered" evidence="1">
    <location>
        <begin position="1"/>
        <end position="34"/>
    </location>
</feature>
<feature type="compositionally biased region" description="Gly residues" evidence="1">
    <location>
        <begin position="18"/>
        <end position="32"/>
    </location>
</feature>
<reference evidence="2" key="2">
    <citation type="submission" date="2025-08" db="UniProtKB">
        <authorList>
            <consortium name="Ensembl"/>
        </authorList>
    </citation>
    <scope>IDENTIFICATION</scope>
    <source>
        <strain evidence="2">Guanapo</strain>
    </source>
</reference>
<reference evidence="2" key="3">
    <citation type="submission" date="2025-09" db="UniProtKB">
        <authorList>
            <consortium name="Ensembl"/>
        </authorList>
    </citation>
    <scope>IDENTIFICATION</scope>
    <source>
        <strain evidence="2">Guanapo</strain>
    </source>
</reference>
<sequence>MRSQRANYSHQTLELDSPGGGAARAMGGGAPRPGGYCVGAPAMLAPAAAAATVPLPCGPPTPRTGPASPAGRSQVRGQRSPSHGGTQQDALTSLGGGPSTVMETRFSPRSRTRPRTRFSSRSGCFEFFGLQERTGSESHRMRFMCLSKALKVPMKMRPSCRMHLILKSMCCSILLLFPTVCNQSETSSSMTSPGSDPVTCISVSGDGKCFSDPIEPAEL</sequence>
<evidence type="ECO:0000313" key="2">
    <source>
        <dbReference type="Ensembl" id="ENSPREP00000022955.1"/>
    </source>
</evidence>
<dbReference type="OMA" id="CFAFFGL"/>
<accession>A0A3P9PMH7</accession>
<dbReference type="AlphaFoldDB" id="A0A3P9PMH7"/>
<dbReference type="GeneTree" id="ENSGT00940000169138"/>
<reference evidence="3" key="1">
    <citation type="submission" date="2013-11" db="EMBL/GenBank/DDBJ databases">
        <title>The genomic landscape of the Guanapo guppy.</title>
        <authorList>
            <person name="Kuenstner A."/>
            <person name="Dreyer C."/>
        </authorList>
    </citation>
    <scope>NUCLEOTIDE SEQUENCE</scope>
    <source>
        <strain evidence="3">Guanapo</strain>
    </source>
</reference>
<dbReference type="Proteomes" id="UP000242638">
    <property type="component" value="Unassembled WGS sequence"/>
</dbReference>
<name>A0A3P9PMH7_POERE</name>
<proteinExistence type="predicted"/>
<feature type="compositionally biased region" description="Basic residues" evidence="1">
    <location>
        <begin position="108"/>
        <end position="117"/>
    </location>
</feature>
<feature type="compositionally biased region" description="Polar residues" evidence="1">
    <location>
        <begin position="75"/>
        <end position="91"/>
    </location>
</feature>
<dbReference type="Ensembl" id="ENSPRET00000023192.1">
    <property type="protein sequence ID" value="ENSPREP00000022955.1"/>
    <property type="gene ID" value="ENSPREG00000015502.1"/>
</dbReference>
<dbReference type="Bgee" id="ENSPREG00000015502">
    <property type="expression patterns" value="Expressed in caudal fin and 1 other cell type or tissue"/>
</dbReference>
<feature type="compositionally biased region" description="Polar residues" evidence="1">
    <location>
        <begin position="1"/>
        <end position="14"/>
    </location>
</feature>
<feature type="region of interest" description="Disordered" evidence="1">
    <location>
        <begin position="52"/>
        <end position="117"/>
    </location>
</feature>
<evidence type="ECO:0000313" key="3">
    <source>
        <dbReference type="Proteomes" id="UP000242638"/>
    </source>
</evidence>
<organism evidence="2 3">
    <name type="scientific">Poecilia reticulata</name>
    <name type="common">Guppy</name>
    <name type="synonym">Acanthophacelus reticulatus</name>
    <dbReference type="NCBI Taxonomy" id="8081"/>
    <lineage>
        <taxon>Eukaryota</taxon>
        <taxon>Metazoa</taxon>
        <taxon>Chordata</taxon>
        <taxon>Craniata</taxon>
        <taxon>Vertebrata</taxon>
        <taxon>Euteleostomi</taxon>
        <taxon>Actinopterygii</taxon>
        <taxon>Neopterygii</taxon>
        <taxon>Teleostei</taxon>
        <taxon>Neoteleostei</taxon>
        <taxon>Acanthomorphata</taxon>
        <taxon>Ovalentaria</taxon>
        <taxon>Atherinomorphae</taxon>
        <taxon>Cyprinodontiformes</taxon>
        <taxon>Poeciliidae</taxon>
        <taxon>Poeciliinae</taxon>
        <taxon>Poecilia</taxon>
    </lineage>
</organism>
<keyword evidence="3" id="KW-1185">Reference proteome</keyword>
<protein>
    <submittedName>
        <fullName evidence="2">Uncharacterized protein</fullName>
    </submittedName>
</protein>